<feature type="domain" description="Recombinase" evidence="3">
    <location>
        <begin position="183"/>
        <end position="314"/>
    </location>
</feature>
<keyword evidence="2" id="KW-0233">DNA recombination</keyword>
<dbReference type="GO" id="GO:0000150">
    <property type="term" value="F:DNA strand exchange activity"/>
    <property type="evidence" value="ECO:0007669"/>
    <property type="project" value="InterPro"/>
</dbReference>
<dbReference type="AlphaFoldDB" id="A0A6B3BGX5"/>
<organism evidence="4">
    <name type="scientific">Streptomyces sp. SID12501</name>
    <dbReference type="NCBI Taxonomy" id="2706042"/>
    <lineage>
        <taxon>Bacteria</taxon>
        <taxon>Bacillati</taxon>
        <taxon>Actinomycetota</taxon>
        <taxon>Actinomycetes</taxon>
        <taxon>Kitasatosporales</taxon>
        <taxon>Streptomycetaceae</taxon>
        <taxon>Streptomyces</taxon>
    </lineage>
</organism>
<accession>A0A6B3BGX5</accession>
<dbReference type="PANTHER" id="PTHR30461:SF2">
    <property type="entry name" value="SERINE RECOMBINASE PINE-RELATED"/>
    <property type="match status" value="1"/>
</dbReference>
<protein>
    <submittedName>
        <fullName evidence="4">Recombinase family protein</fullName>
    </submittedName>
</protein>
<dbReference type="PANTHER" id="PTHR30461">
    <property type="entry name" value="DNA-INVERTASE FROM LAMBDOID PROPHAGE"/>
    <property type="match status" value="1"/>
</dbReference>
<evidence type="ECO:0000256" key="2">
    <source>
        <dbReference type="ARBA" id="ARBA00023172"/>
    </source>
</evidence>
<evidence type="ECO:0000313" key="4">
    <source>
        <dbReference type="EMBL" id="NEC85010.1"/>
    </source>
</evidence>
<sequence>MNLHVAGYTRQSYRRANGSEASSAGQRNANQARFESFAAESARQGREATWCDHYEDVGISAYSRTQRPDFERLLRDCRTGRINVVIVYDISRLSRLEPLDAMPIVNELQSLGVTIVSVTEGTFRPGDTMDLIHLIVRLDGAHQESKNKSAAVRDAAALARSLGGYVGGKAPYGRRLRQETRTAPGGKPVAIQTLVTEPAEAEAIRRMVKALLVGSNSVHSVCSTLNAEGVPTLGASRGKKTADSAWHPKTLIRLLRHPHIAGFDADTVYGPTGRATGHRLRRDTEGKPVHAWDPILPEAEWFALQEWLDDRPVRVNEHRTTALLTSMSVLACSCGCSMSANNSARPSYFCNRPAGKPLRTDAPGDHQGRSYISRTALDDHVVRSIFALIAATERDSESRDILERVAAHYAEVNETPETAQERSALLHDRADALRALNQLYEDRKLYEGDPIGRSRWQADVRTRQERLRAADSRLEALGQAGSLVLPLGEWTACDAPANEGDPLGSGSWWESATLADRRSFVSLFCKRITVRKALPTEKSRGSKAKAVVEPRVSIEWV</sequence>
<reference evidence="4" key="1">
    <citation type="submission" date="2020-01" db="EMBL/GenBank/DDBJ databases">
        <title>Insect and environment-associated Actinomycetes.</title>
        <authorList>
            <person name="Currrie C."/>
            <person name="Chevrette M."/>
            <person name="Carlson C."/>
            <person name="Stubbendieck R."/>
            <person name="Wendt-Pienkowski E."/>
        </authorList>
    </citation>
    <scope>NUCLEOTIDE SEQUENCE</scope>
    <source>
        <strain evidence="4">SID12501</strain>
    </source>
</reference>
<dbReference type="EMBL" id="JAAGLU010000003">
    <property type="protein sequence ID" value="NEC85010.1"/>
    <property type="molecule type" value="Genomic_DNA"/>
</dbReference>
<dbReference type="InterPro" id="IPR038109">
    <property type="entry name" value="DNA_bind_recomb_sf"/>
</dbReference>
<evidence type="ECO:0000256" key="1">
    <source>
        <dbReference type="ARBA" id="ARBA00023125"/>
    </source>
</evidence>
<dbReference type="InterPro" id="IPR036162">
    <property type="entry name" value="Resolvase-like_N_sf"/>
</dbReference>
<keyword evidence="1" id="KW-0238">DNA-binding</keyword>
<dbReference type="InterPro" id="IPR006119">
    <property type="entry name" value="Resolv_N"/>
</dbReference>
<dbReference type="Pfam" id="PF07508">
    <property type="entry name" value="Recombinase"/>
    <property type="match status" value="1"/>
</dbReference>
<dbReference type="SUPFAM" id="SSF53041">
    <property type="entry name" value="Resolvase-like"/>
    <property type="match status" value="1"/>
</dbReference>
<dbReference type="Gene3D" id="3.40.50.1390">
    <property type="entry name" value="Resolvase, N-terminal catalytic domain"/>
    <property type="match status" value="1"/>
</dbReference>
<evidence type="ECO:0000259" key="3">
    <source>
        <dbReference type="PROSITE" id="PS51737"/>
    </source>
</evidence>
<dbReference type="GO" id="GO:0003677">
    <property type="term" value="F:DNA binding"/>
    <property type="evidence" value="ECO:0007669"/>
    <property type="project" value="UniProtKB-KW"/>
</dbReference>
<gene>
    <name evidence="4" type="ORF">G3I71_03845</name>
</gene>
<proteinExistence type="predicted"/>
<dbReference type="RefSeq" id="WP_164312484.1">
    <property type="nucleotide sequence ID" value="NZ_JAAGLU010000003.1"/>
</dbReference>
<dbReference type="CDD" id="cd00338">
    <property type="entry name" value="Ser_Recombinase"/>
    <property type="match status" value="1"/>
</dbReference>
<dbReference type="SMART" id="SM00857">
    <property type="entry name" value="Resolvase"/>
    <property type="match status" value="1"/>
</dbReference>
<comment type="caution">
    <text evidence="4">The sequence shown here is derived from an EMBL/GenBank/DDBJ whole genome shotgun (WGS) entry which is preliminary data.</text>
</comment>
<dbReference type="Gene3D" id="3.90.1750.20">
    <property type="entry name" value="Putative Large Serine Recombinase, Chain B, Domain 2"/>
    <property type="match status" value="1"/>
</dbReference>
<dbReference type="Pfam" id="PF00239">
    <property type="entry name" value="Resolvase"/>
    <property type="match status" value="1"/>
</dbReference>
<dbReference type="InterPro" id="IPR011109">
    <property type="entry name" value="DNA_bind_recombinase_dom"/>
</dbReference>
<dbReference type="InterPro" id="IPR050639">
    <property type="entry name" value="SSR_resolvase"/>
</dbReference>
<name>A0A6B3BGX5_9ACTN</name>
<dbReference type="PROSITE" id="PS51737">
    <property type="entry name" value="RECOMBINASE_DNA_BIND"/>
    <property type="match status" value="1"/>
</dbReference>